<feature type="transmembrane region" description="Helical" evidence="8">
    <location>
        <begin position="106"/>
        <end position="124"/>
    </location>
</feature>
<keyword evidence="10" id="KW-0614">Plasmid</keyword>
<evidence type="ECO:0000256" key="1">
    <source>
        <dbReference type="ARBA" id="ARBA00004429"/>
    </source>
</evidence>
<dbReference type="PANTHER" id="PTHR30614">
    <property type="entry name" value="MEMBRANE COMPONENT OF AMINO ACID ABC TRANSPORTER"/>
    <property type="match status" value="1"/>
</dbReference>
<sequence>MNYHWNWGIFFEPSPDGAGTYLYTLYLGLRWTLATALSAWVIALVVGSVIGIMRTLPSPAAQRVGRAWVELFRNVPLLMQLFLWYFVLPEVLPGKAGEWLKQLPNAPFFTAVMGIGFYMSARVAEQLRSGIGSISRGQRYAGMALGFSTLQTYRYVLLPVAWRIILPPLTSDFLSTIKNTSVALTIGLVELTSRAYAIQEQSFQFFEAFSAATITYLLLNLLVTSGMRMLERKLAVPGYSTGK</sequence>
<name>F8GUK1_CUPNN</name>
<dbReference type="Pfam" id="PF00528">
    <property type="entry name" value="BPD_transp_1"/>
    <property type="match status" value="1"/>
</dbReference>
<dbReference type="GO" id="GO:0006865">
    <property type="term" value="P:amino acid transport"/>
    <property type="evidence" value="ECO:0007669"/>
    <property type="project" value="TreeGrafter"/>
</dbReference>
<accession>F8GUK1</accession>
<keyword evidence="6 8" id="KW-1133">Transmembrane helix</keyword>
<geneLocation type="plasmid" evidence="10 11">
    <name>pBB1</name>
</geneLocation>
<dbReference type="HOGENOM" id="CLU_019602_1_3_4"/>
<dbReference type="InterPro" id="IPR035906">
    <property type="entry name" value="MetI-like_sf"/>
</dbReference>
<dbReference type="EMBL" id="CP002879">
    <property type="protein sequence ID" value="AEI82405.1"/>
    <property type="molecule type" value="Genomic_DNA"/>
</dbReference>
<keyword evidence="5 8" id="KW-0812">Transmembrane</keyword>
<dbReference type="SUPFAM" id="SSF161098">
    <property type="entry name" value="MetI-like"/>
    <property type="match status" value="1"/>
</dbReference>
<evidence type="ECO:0000256" key="3">
    <source>
        <dbReference type="ARBA" id="ARBA00022448"/>
    </source>
</evidence>
<evidence type="ECO:0000313" key="11">
    <source>
        <dbReference type="Proteomes" id="UP000006798"/>
    </source>
</evidence>
<dbReference type="NCBIfam" id="TIGR01726">
    <property type="entry name" value="HEQRo_perm_3TM"/>
    <property type="match status" value="1"/>
</dbReference>
<protein>
    <submittedName>
        <fullName evidence="10">Glutamate/aspartate ABC transport system permease protein GltJ</fullName>
    </submittedName>
</protein>
<feature type="transmembrane region" description="Helical" evidence="8">
    <location>
        <begin position="144"/>
        <end position="165"/>
    </location>
</feature>
<comment type="subcellular location">
    <subcellularLocation>
        <location evidence="1">Cell inner membrane</location>
        <topology evidence="1">Multi-pass membrane protein</topology>
    </subcellularLocation>
    <subcellularLocation>
        <location evidence="8">Cell membrane</location>
        <topology evidence="8">Multi-pass membrane protein</topology>
    </subcellularLocation>
</comment>
<feature type="transmembrane region" description="Helical" evidence="8">
    <location>
        <begin position="68"/>
        <end position="86"/>
    </location>
</feature>
<dbReference type="GeneID" id="34312860"/>
<feature type="domain" description="ABC transmembrane type-1" evidence="9">
    <location>
        <begin position="29"/>
        <end position="227"/>
    </location>
</feature>
<dbReference type="InterPro" id="IPR043429">
    <property type="entry name" value="ArtM/GltK/GlnP/TcyL/YhdX-like"/>
</dbReference>
<evidence type="ECO:0000256" key="5">
    <source>
        <dbReference type="ARBA" id="ARBA00022692"/>
    </source>
</evidence>
<dbReference type="InterPro" id="IPR000515">
    <property type="entry name" value="MetI-like"/>
</dbReference>
<evidence type="ECO:0000313" key="10">
    <source>
        <dbReference type="EMBL" id="AEI82405.1"/>
    </source>
</evidence>
<keyword evidence="4" id="KW-1003">Cell membrane</keyword>
<reference evidence="10 11" key="1">
    <citation type="journal article" date="2011" name="J. Bacteriol.">
        <title>Complete genome sequence of the type strain Cupriavidus necator N-1.</title>
        <authorList>
            <person name="Poehlein A."/>
            <person name="Kusian B."/>
            <person name="Friedrich B."/>
            <person name="Daniel R."/>
            <person name="Bowien B."/>
        </authorList>
    </citation>
    <scope>NUCLEOTIDE SEQUENCE [LARGE SCALE GENOMIC DNA]</scope>
    <source>
        <strain evidence="11">ATCC 43291 / DSM 13513 / CCUG 52238 / LMG 8453 / N-1</strain>
        <plasmid evidence="10 11">pBB1</plasmid>
    </source>
</reference>
<evidence type="ECO:0000256" key="4">
    <source>
        <dbReference type="ARBA" id="ARBA00022475"/>
    </source>
</evidence>
<dbReference type="PROSITE" id="PS50928">
    <property type="entry name" value="ABC_TM1"/>
    <property type="match status" value="1"/>
</dbReference>
<gene>
    <name evidence="10" type="primary">gltJ2</name>
    <name evidence="10" type="ordered locus">CNE_BB1p09940</name>
</gene>
<comment type="similarity">
    <text evidence="2">Belongs to the binding-protein-dependent transport system permease family. HisMQ subfamily.</text>
</comment>
<feature type="transmembrane region" description="Helical" evidence="8">
    <location>
        <begin position="203"/>
        <end position="223"/>
    </location>
</feature>
<dbReference type="AlphaFoldDB" id="F8GUK1"/>
<evidence type="ECO:0000256" key="7">
    <source>
        <dbReference type="ARBA" id="ARBA00023136"/>
    </source>
</evidence>
<dbReference type="GO" id="GO:0022857">
    <property type="term" value="F:transmembrane transporter activity"/>
    <property type="evidence" value="ECO:0007669"/>
    <property type="project" value="InterPro"/>
</dbReference>
<dbReference type="PANTHER" id="PTHR30614:SF42">
    <property type="entry name" value="GLUTAMATE_ASPARTATE IMPORT PERMEASE PROTEIN GLTJ"/>
    <property type="match status" value="1"/>
</dbReference>
<dbReference type="CDD" id="cd06261">
    <property type="entry name" value="TM_PBP2"/>
    <property type="match status" value="1"/>
</dbReference>
<dbReference type="Gene3D" id="1.10.3720.10">
    <property type="entry name" value="MetI-like"/>
    <property type="match status" value="1"/>
</dbReference>
<evidence type="ECO:0000256" key="8">
    <source>
        <dbReference type="RuleBase" id="RU363032"/>
    </source>
</evidence>
<dbReference type="InterPro" id="IPR010065">
    <property type="entry name" value="AA_ABC_transptr_permease_3TM"/>
</dbReference>
<evidence type="ECO:0000259" key="9">
    <source>
        <dbReference type="PROSITE" id="PS50928"/>
    </source>
</evidence>
<keyword evidence="7 8" id="KW-0472">Membrane</keyword>
<proteinExistence type="inferred from homology"/>
<keyword evidence="3 8" id="KW-0813">Transport</keyword>
<evidence type="ECO:0000256" key="6">
    <source>
        <dbReference type="ARBA" id="ARBA00022989"/>
    </source>
</evidence>
<organism evidence="10 11">
    <name type="scientific">Cupriavidus necator (strain ATCC 43291 / DSM 13513 / CCUG 52238 / LMG 8453 / N-1)</name>
    <name type="common">Ralstonia eutropha</name>
    <dbReference type="NCBI Taxonomy" id="1042878"/>
    <lineage>
        <taxon>Bacteria</taxon>
        <taxon>Pseudomonadati</taxon>
        <taxon>Pseudomonadota</taxon>
        <taxon>Betaproteobacteria</taxon>
        <taxon>Burkholderiales</taxon>
        <taxon>Burkholderiaceae</taxon>
        <taxon>Cupriavidus</taxon>
    </lineage>
</organism>
<dbReference type="Proteomes" id="UP000006798">
    <property type="component" value="Plasmid pBB1"/>
</dbReference>
<dbReference type="RefSeq" id="WP_013959437.1">
    <property type="nucleotide sequence ID" value="NC_015727.1"/>
</dbReference>
<evidence type="ECO:0000256" key="2">
    <source>
        <dbReference type="ARBA" id="ARBA00010072"/>
    </source>
</evidence>
<feature type="transmembrane region" description="Helical" evidence="8">
    <location>
        <begin position="31"/>
        <end position="56"/>
    </location>
</feature>
<dbReference type="GO" id="GO:0043190">
    <property type="term" value="C:ATP-binding cassette (ABC) transporter complex"/>
    <property type="evidence" value="ECO:0007669"/>
    <property type="project" value="InterPro"/>
</dbReference>
<dbReference type="KEGG" id="cnc:CNE_BB1p09940"/>